<dbReference type="OrthoDB" id="9808429at2"/>
<organism evidence="4 6">
    <name type="scientific">Minwuia thermotolerans</name>
    <dbReference type="NCBI Taxonomy" id="2056226"/>
    <lineage>
        <taxon>Bacteria</taxon>
        <taxon>Pseudomonadati</taxon>
        <taxon>Pseudomonadota</taxon>
        <taxon>Alphaproteobacteria</taxon>
        <taxon>Minwuiales</taxon>
        <taxon>Minwuiaceae</taxon>
        <taxon>Minwuia</taxon>
    </lineage>
</organism>
<dbReference type="PIRSF" id="PIRSF003230">
    <property type="entry name" value="YbgC"/>
    <property type="match status" value="1"/>
</dbReference>
<name>A0A2M9G422_9PROT</name>
<comment type="similarity">
    <text evidence="1">Belongs to the 4-hydroxybenzoyl-CoA thioesterase family.</text>
</comment>
<dbReference type="Proteomes" id="UP000229498">
    <property type="component" value="Unassembled WGS sequence"/>
</dbReference>
<evidence type="ECO:0000256" key="2">
    <source>
        <dbReference type="ARBA" id="ARBA00022801"/>
    </source>
</evidence>
<dbReference type="InterPro" id="IPR014166">
    <property type="entry name" value="Tol-Pal_acyl-CoA_thioesterase"/>
</dbReference>
<proteinExistence type="inferred from homology"/>
<dbReference type="GO" id="GO:0047617">
    <property type="term" value="F:fatty acyl-CoA hydrolase activity"/>
    <property type="evidence" value="ECO:0007669"/>
    <property type="project" value="TreeGrafter"/>
</dbReference>
<dbReference type="SUPFAM" id="SSF54637">
    <property type="entry name" value="Thioesterase/thiol ester dehydrase-isomerase"/>
    <property type="match status" value="1"/>
</dbReference>
<dbReference type="EMBL" id="PHIG01000025">
    <property type="protein sequence ID" value="PJK30463.1"/>
    <property type="molecule type" value="Genomic_DNA"/>
</dbReference>
<dbReference type="EMBL" id="PHIG01000018">
    <property type="protein sequence ID" value="PJK30686.1"/>
    <property type="molecule type" value="Genomic_DNA"/>
</dbReference>
<gene>
    <name evidence="4" type="primary">ybgC</name>
    <name evidence="5" type="ORF">CVT23_04775</name>
    <name evidence="4" type="ORF">CVT23_05825</name>
    <name evidence="3" type="ORF">CVT23_12170</name>
</gene>
<dbReference type="Gene3D" id="3.10.129.10">
    <property type="entry name" value="Hotdog Thioesterase"/>
    <property type="match status" value="1"/>
</dbReference>
<dbReference type="Pfam" id="PF13279">
    <property type="entry name" value="4HBT_2"/>
    <property type="match status" value="1"/>
</dbReference>
<dbReference type="AlphaFoldDB" id="A0A2M9G422"/>
<dbReference type="InterPro" id="IPR050563">
    <property type="entry name" value="4-hydroxybenzoyl-CoA_TE"/>
</dbReference>
<keyword evidence="2" id="KW-0378">Hydrolase</keyword>
<comment type="caution">
    <text evidence="4">The sequence shown here is derived from an EMBL/GenBank/DDBJ whole genome shotgun (WGS) entry which is preliminary data.</text>
</comment>
<evidence type="ECO:0000256" key="1">
    <source>
        <dbReference type="ARBA" id="ARBA00005953"/>
    </source>
</evidence>
<accession>A0A2M9G422</accession>
<dbReference type="NCBIfam" id="TIGR00051">
    <property type="entry name" value="YbgC/FadM family acyl-CoA thioesterase"/>
    <property type="match status" value="1"/>
</dbReference>
<dbReference type="PANTHER" id="PTHR31793:SF37">
    <property type="entry name" value="ACYL-COA THIOESTER HYDROLASE YBGC"/>
    <property type="match status" value="1"/>
</dbReference>
<evidence type="ECO:0000313" key="4">
    <source>
        <dbReference type="EMBL" id="PJK30463.1"/>
    </source>
</evidence>
<reference evidence="4 6" key="1">
    <citation type="submission" date="2017-11" db="EMBL/GenBank/DDBJ databases">
        <title>Draft genome sequence of Rhizobiales bacterium SY3-13.</title>
        <authorList>
            <person name="Sun C."/>
        </authorList>
    </citation>
    <scope>NUCLEOTIDE SEQUENCE [LARGE SCALE GENOMIC DNA]</scope>
    <source>
        <strain evidence="4 6">SY3-13</strain>
    </source>
</reference>
<evidence type="ECO:0000313" key="3">
    <source>
        <dbReference type="EMBL" id="PJK29352.1"/>
    </source>
</evidence>
<sequence length="153" mass="16892">MAEPAAAALGRVEADAHLFPVRVYWEDTDAGGIVYYANYLKFAERARSDMLRLIGVDQAAIWRDGAMFAVRDVKVEYLRPARLDDDLLVTTRLDALKGATIALRQDISRLGAPLVRAHVRAAFIGLDGRPRRIPPAICAAMERLTGNGREEST</sequence>
<dbReference type="PANTHER" id="PTHR31793">
    <property type="entry name" value="4-HYDROXYBENZOYL-COA THIOESTERASE FAMILY MEMBER"/>
    <property type="match status" value="1"/>
</dbReference>
<dbReference type="RefSeq" id="WP_109792105.1">
    <property type="nucleotide sequence ID" value="NZ_PHIG01000018.1"/>
</dbReference>
<dbReference type="EMBL" id="PHIG01000033">
    <property type="protein sequence ID" value="PJK29352.1"/>
    <property type="molecule type" value="Genomic_DNA"/>
</dbReference>
<dbReference type="NCBIfam" id="TIGR02799">
    <property type="entry name" value="thio_ybgC"/>
    <property type="match status" value="1"/>
</dbReference>
<dbReference type="CDD" id="cd00586">
    <property type="entry name" value="4HBT"/>
    <property type="match status" value="1"/>
</dbReference>
<dbReference type="FunFam" id="3.10.129.10:FF:000004">
    <property type="entry name" value="Tol-pal system-associated acyl-CoA thioesterase"/>
    <property type="match status" value="1"/>
</dbReference>
<dbReference type="InterPro" id="IPR006684">
    <property type="entry name" value="YbgC/YbaW"/>
</dbReference>
<evidence type="ECO:0000313" key="6">
    <source>
        <dbReference type="Proteomes" id="UP000229498"/>
    </source>
</evidence>
<evidence type="ECO:0000313" key="5">
    <source>
        <dbReference type="EMBL" id="PJK30686.1"/>
    </source>
</evidence>
<keyword evidence="6" id="KW-1185">Reference proteome</keyword>
<dbReference type="InterPro" id="IPR029069">
    <property type="entry name" value="HotDog_dom_sf"/>
</dbReference>
<protein>
    <submittedName>
        <fullName evidence="4">Tol-pal system-associated acyl-CoA thioesterase</fullName>
    </submittedName>
</protein>